<sequence>MDKLEEAFTALAAHIDLHAPKGPFNGFVEVAKDLGMEMEDLSDGSDIHQVLSMGHGEGKLTLIYLLVPVDEDEPLDENYWLELSGRGARSHAKVWHFKDGKLANKEPIPKAA</sequence>
<evidence type="ECO:0000313" key="1">
    <source>
        <dbReference type="EMBL" id="BBF70102.1"/>
    </source>
</evidence>
<dbReference type="EMBL" id="AP018817">
    <property type="protein sequence ID" value="BBF70102.1"/>
    <property type="molecule type" value="Genomic_DNA"/>
</dbReference>
<dbReference type="Proteomes" id="UP001059971">
    <property type="component" value="Chromosome 1"/>
</dbReference>
<organism evidence="1 2">
    <name type="scientific">Sphingomonas bisphenolicum</name>
    <dbReference type="NCBI Taxonomy" id="296544"/>
    <lineage>
        <taxon>Bacteria</taxon>
        <taxon>Pseudomonadati</taxon>
        <taxon>Pseudomonadota</taxon>
        <taxon>Alphaproteobacteria</taxon>
        <taxon>Sphingomonadales</taxon>
        <taxon>Sphingomonadaceae</taxon>
        <taxon>Sphingomonas</taxon>
    </lineage>
</organism>
<keyword evidence="2" id="KW-1185">Reference proteome</keyword>
<reference evidence="1" key="1">
    <citation type="submission" date="2018-07" db="EMBL/GenBank/DDBJ databases">
        <title>Complete genome sequence of Sphingomonas bisphenolicum strain AO1, a bisphenol A degradative bacterium isolated from Japanese farm field.</title>
        <authorList>
            <person name="Murakami M."/>
            <person name="Koh M."/>
            <person name="Koba S."/>
            <person name="Matsumura Y."/>
        </authorList>
    </citation>
    <scope>NUCLEOTIDE SEQUENCE</scope>
    <source>
        <strain evidence="1">AO1</strain>
    </source>
</reference>
<gene>
    <name evidence="1" type="ORF">SBA_ch1_23020</name>
</gene>
<evidence type="ECO:0000313" key="2">
    <source>
        <dbReference type="Proteomes" id="UP001059971"/>
    </source>
</evidence>
<dbReference type="RefSeq" id="WP_261934532.1">
    <property type="nucleotide sequence ID" value="NZ_AP018817.1"/>
</dbReference>
<name>A0ABN5WGA9_9SPHN</name>
<proteinExistence type="predicted"/>
<protein>
    <submittedName>
        <fullName evidence="1">Uncharacterized protein</fullName>
    </submittedName>
</protein>
<accession>A0ABN5WGA9</accession>